<reference evidence="2" key="1">
    <citation type="submission" date="2021-03" db="EMBL/GenBank/DDBJ databases">
        <title>Evolutionary innovations through gain and loss of genes in the ectomycorrhizal Boletales.</title>
        <authorList>
            <person name="Wu G."/>
            <person name="Miyauchi S."/>
            <person name="Morin E."/>
            <person name="Yang Z.-L."/>
            <person name="Xu J."/>
            <person name="Martin F.M."/>
        </authorList>
    </citation>
    <scope>NUCLEOTIDE SEQUENCE</scope>
    <source>
        <strain evidence="2">BR01</strain>
    </source>
</reference>
<evidence type="ECO:0000313" key="2">
    <source>
        <dbReference type="EMBL" id="KAG6369556.1"/>
    </source>
</evidence>
<evidence type="ECO:0000313" key="3">
    <source>
        <dbReference type="Proteomes" id="UP000683000"/>
    </source>
</evidence>
<organism evidence="2 3">
    <name type="scientific">Boletus reticuloceps</name>
    <dbReference type="NCBI Taxonomy" id="495285"/>
    <lineage>
        <taxon>Eukaryota</taxon>
        <taxon>Fungi</taxon>
        <taxon>Dikarya</taxon>
        <taxon>Basidiomycota</taxon>
        <taxon>Agaricomycotina</taxon>
        <taxon>Agaricomycetes</taxon>
        <taxon>Agaricomycetidae</taxon>
        <taxon>Boletales</taxon>
        <taxon>Boletineae</taxon>
        <taxon>Boletaceae</taxon>
        <taxon>Boletoideae</taxon>
        <taxon>Boletus</taxon>
    </lineage>
</organism>
<protein>
    <submittedName>
        <fullName evidence="2">Uncharacterized protein</fullName>
    </submittedName>
</protein>
<name>A0A8I3A2M7_9AGAM</name>
<feature type="region of interest" description="Disordered" evidence="1">
    <location>
        <begin position="101"/>
        <end position="156"/>
    </location>
</feature>
<dbReference type="Proteomes" id="UP000683000">
    <property type="component" value="Unassembled WGS sequence"/>
</dbReference>
<gene>
    <name evidence="2" type="ORF">JVT61DRAFT_14259</name>
</gene>
<comment type="caution">
    <text evidence="2">The sequence shown here is derived from an EMBL/GenBank/DDBJ whole genome shotgun (WGS) entry which is preliminary data.</text>
</comment>
<feature type="region of interest" description="Disordered" evidence="1">
    <location>
        <begin position="182"/>
        <end position="205"/>
    </location>
</feature>
<sequence length="632" mass="71660">MPPRRRYGALHVKLAGYEVCIHNCRCAIHRTTPLWSREGGSCARHSATRPLHPDCTEDCPGFSAFDVGVPRSQRTRNPTREDILEYLPPTKAALELRRLGLESESDTSEEHTAIPPISDDISMEVDEAESEQVNEEGEDECEHELDGDREDHPEDDMQIDADTQESVESTQDAIPRVVAGPSVIQSSSRGSSYPSTSHSTTSFGIHDPWRVTSDVAPSVGSSSGRSVHSSDAWYPAMPSETRRFDILYIPDPSRAMMKKDAAVNLGWTTRDISQAHYESIKHLTGLVYKNGSTKDRVKLWIFVQLNLFQNGEAFNVRFMRWQDFRSTVLDPTNHVECWNKLATVDCIIGGIDYSVDHSGEGNPYHLNTAELARYESNVTQLSSQTLFWPPIRLARQASTKWTTICHLQMIAMLQGFHSECANHVILPTASRHHRTWEYLNTHTGKNEFWMAQEYVQSLDQIGEWRVFIVGGNVISVMHTHRTSPDSWKETVTEAFMTLEEIQEIIDKEPTPIRMADVRQRIVNPQSGAAPIRSWARREFVSFVLTAWKNLVACETRDTGAKTSICIFCRIDVGIRVDPFGQAPLAYFVNEVGRSLNTSIWLRFHDNTMGTLANTFAMVFKRWIMDIRNPYIV</sequence>
<feature type="compositionally biased region" description="Low complexity" evidence="1">
    <location>
        <begin position="186"/>
        <end position="202"/>
    </location>
</feature>
<dbReference type="EMBL" id="JAGFBS010000075">
    <property type="protein sequence ID" value="KAG6369556.1"/>
    <property type="molecule type" value="Genomic_DNA"/>
</dbReference>
<keyword evidence="3" id="KW-1185">Reference proteome</keyword>
<evidence type="ECO:0000256" key="1">
    <source>
        <dbReference type="SAM" id="MobiDB-lite"/>
    </source>
</evidence>
<accession>A0A8I3A2M7</accession>
<proteinExistence type="predicted"/>
<feature type="compositionally biased region" description="Acidic residues" evidence="1">
    <location>
        <begin position="121"/>
        <end position="143"/>
    </location>
</feature>
<dbReference type="OrthoDB" id="3270899at2759"/>
<dbReference type="AlphaFoldDB" id="A0A8I3A2M7"/>